<name>A0A2U1MTE7_ARTAN</name>
<dbReference type="GO" id="GO:0006355">
    <property type="term" value="P:regulation of DNA-templated transcription"/>
    <property type="evidence" value="ECO:0007669"/>
    <property type="project" value="InterPro"/>
</dbReference>
<keyword evidence="3 8" id="KW-0678">Repressor</keyword>
<feature type="domain" description="PB1" evidence="9">
    <location>
        <begin position="95"/>
        <end position="183"/>
    </location>
</feature>
<evidence type="ECO:0000256" key="4">
    <source>
        <dbReference type="ARBA" id="ARBA00023015"/>
    </source>
</evidence>
<dbReference type="Pfam" id="PF02309">
    <property type="entry name" value="AUX_IAA"/>
    <property type="match status" value="1"/>
</dbReference>
<dbReference type="Proteomes" id="UP000245207">
    <property type="component" value="Unassembled WGS sequence"/>
</dbReference>
<reference evidence="10 11" key="1">
    <citation type="journal article" date="2018" name="Mol. Plant">
        <title>The genome of Artemisia annua provides insight into the evolution of Asteraceae family and artemisinin biosynthesis.</title>
        <authorList>
            <person name="Shen Q."/>
            <person name="Zhang L."/>
            <person name="Liao Z."/>
            <person name="Wang S."/>
            <person name="Yan T."/>
            <person name="Shi P."/>
            <person name="Liu M."/>
            <person name="Fu X."/>
            <person name="Pan Q."/>
            <person name="Wang Y."/>
            <person name="Lv Z."/>
            <person name="Lu X."/>
            <person name="Zhang F."/>
            <person name="Jiang W."/>
            <person name="Ma Y."/>
            <person name="Chen M."/>
            <person name="Hao X."/>
            <person name="Li L."/>
            <person name="Tang Y."/>
            <person name="Lv G."/>
            <person name="Zhou Y."/>
            <person name="Sun X."/>
            <person name="Brodelius P.E."/>
            <person name="Rose J.K.C."/>
            <person name="Tang K."/>
        </authorList>
    </citation>
    <scope>NUCLEOTIDE SEQUENCE [LARGE SCALE GENOMIC DNA]</scope>
    <source>
        <strain evidence="11">cv. Huhao1</strain>
        <tissue evidence="10">Leaf</tissue>
    </source>
</reference>
<evidence type="ECO:0000256" key="7">
    <source>
        <dbReference type="ARBA" id="ARBA00023294"/>
    </source>
</evidence>
<evidence type="ECO:0000313" key="11">
    <source>
        <dbReference type="Proteomes" id="UP000245207"/>
    </source>
</evidence>
<dbReference type="OrthoDB" id="1900465at2759"/>
<comment type="caution">
    <text evidence="10">The sequence shown here is derived from an EMBL/GenBank/DDBJ whole genome shotgun (WGS) entry which is preliminary data.</text>
</comment>
<comment type="subcellular location">
    <subcellularLocation>
        <location evidence="1 8">Nucleus</location>
    </subcellularLocation>
</comment>
<evidence type="ECO:0000256" key="5">
    <source>
        <dbReference type="ARBA" id="ARBA00023163"/>
    </source>
</evidence>
<dbReference type="AlphaFoldDB" id="A0A2U1MTE7"/>
<sequence length="192" mass="22266">MASESSLTYLLNHADLTSLYYQTNNENAGIIDLGLSLRVLQPQTYSQSGNPHDDYRDLVEWNQFQSPNVGVVYHRKINDDVGNERNIFQRREQKSDFVKVNMDGVPIGRKICVLDHLSYLSLATQLEDMFGKQSLCGLRLFESGSEFSVWYQDRDEQWRIAGDVPWKEFVNGVKRIRIMLKDETIFRPLTLV</sequence>
<dbReference type="STRING" id="35608.A0A2U1MTE7"/>
<evidence type="ECO:0000256" key="6">
    <source>
        <dbReference type="ARBA" id="ARBA00023242"/>
    </source>
</evidence>
<dbReference type="PROSITE" id="PS51745">
    <property type="entry name" value="PB1"/>
    <property type="match status" value="1"/>
</dbReference>
<organism evidence="10 11">
    <name type="scientific">Artemisia annua</name>
    <name type="common">Sweet wormwood</name>
    <dbReference type="NCBI Taxonomy" id="35608"/>
    <lineage>
        <taxon>Eukaryota</taxon>
        <taxon>Viridiplantae</taxon>
        <taxon>Streptophyta</taxon>
        <taxon>Embryophyta</taxon>
        <taxon>Tracheophyta</taxon>
        <taxon>Spermatophyta</taxon>
        <taxon>Magnoliopsida</taxon>
        <taxon>eudicotyledons</taxon>
        <taxon>Gunneridae</taxon>
        <taxon>Pentapetalae</taxon>
        <taxon>asterids</taxon>
        <taxon>campanulids</taxon>
        <taxon>Asterales</taxon>
        <taxon>Asteraceae</taxon>
        <taxon>Asteroideae</taxon>
        <taxon>Anthemideae</taxon>
        <taxon>Artemisiinae</taxon>
        <taxon>Artemisia</taxon>
    </lineage>
</organism>
<protein>
    <recommendedName>
        <fullName evidence="8">Auxin-responsive protein</fullName>
    </recommendedName>
</protein>
<evidence type="ECO:0000259" key="9">
    <source>
        <dbReference type="PROSITE" id="PS51745"/>
    </source>
</evidence>
<comment type="subunit">
    <text evidence="8">Homodimers and heterodimers.</text>
</comment>
<dbReference type="InterPro" id="IPR053793">
    <property type="entry name" value="PB1-like"/>
</dbReference>
<dbReference type="SUPFAM" id="SSF54277">
    <property type="entry name" value="CAD &amp; PB1 domains"/>
    <property type="match status" value="1"/>
</dbReference>
<evidence type="ECO:0000256" key="1">
    <source>
        <dbReference type="ARBA" id="ARBA00004123"/>
    </source>
</evidence>
<keyword evidence="11" id="KW-1185">Reference proteome</keyword>
<dbReference type="GO" id="GO:0009734">
    <property type="term" value="P:auxin-activated signaling pathway"/>
    <property type="evidence" value="ECO:0007669"/>
    <property type="project" value="UniProtKB-UniRule"/>
</dbReference>
<dbReference type="PANTHER" id="PTHR31734:SF114">
    <property type="entry name" value="AUXIN-RESPONSIVE PROTEIN IAA32"/>
    <property type="match status" value="1"/>
</dbReference>
<dbReference type="Gene3D" id="3.10.20.90">
    <property type="entry name" value="Phosphatidylinositol 3-kinase Catalytic Subunit, Chain A, domain 1"/>
    <property type="match status" value="1"/>
</dbReference>
<dbReference type="InterPro" id="IPR033389">
    <property type="entry name" value="AUX/IAA_dom"/>
</dbReference>
<keyword evidence="4 8" id="KW-0805">Transcription regulation</keyword>
<gene>
    <name evidence="10" type="ORF">CTI12_AA344460</name>
</gene>
<evidence type="ECO:0000256" key="8">
    <source>
        <dbReference type="RuleBase" id="RU004549"/>
    </source>
</evidence>
<keyword evidence="7 8" id="KW-0927">Auxin signaling pathway</keyword>
<dbReference type="InterPro" id="IPR003311">
    <property type="entry name" value="AUX_IAA"/>
</dbReference>
<dbReference type="GO" id="GO:0005634">
    <property type="term" value="C:nucleus"/>
    <property type="evidence" value="ECO:0007669"/>
    <property type="project" value="UniProtKB-SubCell"/>
</dbReference>
<evidence type="ECO:0000256" key="2">
    <source>
        <dbReference type="ARBA" id="ARBA00006728"/>
    </source>
</evidence>
<comment type="similarity">
    <text evidence="2 8">Belongs to the Aux/IAA family.</text>
</comment>
<dbReference type="PANTHER" id="PTHR31734">
    <property type="entry name" value="AUXIN-RESPONSIVE PROTEIN IAA17"/>
    <property type="match status" value="1"/>
</dbReference>
<comment type="function">
    <text evidence="8">Aux/IAA proteins are short-lived transcriptional factors that function as repressors of early auxin response genes at low auxin concentrations.</text>
</comment>
<proteinExistence type="inferred from homology"/>
<dbReference type="EMBL" id="PKPP01004401">
    <property type="protein sequence ID" value="PWA64533.1"/>
    <property type="molecule type" value="Genomic_DNA"/>
</dbReference>
<evidence type="ECO:0000313" key="10">
    <source>
        <dbReference type="EMBL" id="PWA64533.1"/>
    </source>
</evidence>
<keyword evidence="6 8" id="KW-0539">Nucleus</keyword>
<keyword evidence="5 8" id="KW-0804">Transcription</keyword>
<accession>A0A2U1MTE7</accession>
<evidence type="ECO:0000256" key="3">
    <source>
        <dbReference type="ARBA" id="ARBA00022491"/>
    </source>
</evidence>